<proteinExistence type="predicted"/>
<gene>
    <name evidence="3" type="ORF">HCN51_03320</name>
</gene>
<dbReference type="InterPro" id="IPR003776">
    <property type="entry name" value="YcaO-like_dom"/>
</dbReference>
<dbReference type="RefSeq" id="WP_168006638.1">
    <property type="nucleotide sequence ID" value="NZ_JAATEP010000002.1"/>
</dbReference>
<dbReference type="EMBL" id="JAATEP010000002">
    <property type="protein sequence ID" value="NJP88495.1"/>
    <property type="molecule type" value="Genomic_DNA"/>
</dbReference>
<dbReference type="SUPFAM" id="SSF69572">
    <property type="entry name" value="Activating enzymes of the ubiquitin-like proteins"/>
    <property type="match status" value="1"/>
</dbReference>
<dbReference type="Pfam" id="PF02624">
    <property type="entry name" value="YcaO"/>
    <property type="match status" value="1"/>
</dbReference>
<evidence type="ECO:0000259" key="2">
    <source>
        <dbReference type="Pfam" id="PF02624"/>
    </source>
</evidence>
<dbReference type="Proteomes" id="UP000696294">
    <property type="component" value="Unassembled WGS sequence"/>
</dbReference>
<protein>
    <recommendedName>
        <fullName evidence="2">YcaO domain-containing protein</fullName>
    </recommendedName>
</protein>
<comment type="caution">
    <text evidence="3">The sequence shown here is derived from an EMBL/GenBank/DDBJ whole genome shotgun (WGS) entry which is preliminary data.</text>
</comment>
<name>A0ABX1AS75_9ACTN</name>
<evidence type="ECO:0000313" key="4">
    <source>
        <dbReference type="Proteomes" id="UP000696294"/>
    </source>
</evidence>
<reference evidence="3 4" key="1">
    <citation type="submission" date="2020-03" db="EMBL/GenBank/DDBJ databases">
        <title>WGS of actinomycetes isolated from Thailand.</title>
        <authorList>
            <person name="Thawai C."/>
        </authorList>
    </citation>
    <scope>NUCLEOTIDE SEQUENCE [LARGE SCALE GENOMIC DNA]</scope>
    <source>
        <strain evidence="3 4">FMUSA5-5</strain>
    </source>
</reference>
<sequence>MRPQLRHDVRFVECPDGAYVHSDYGACTLRGRQAYAWLTRLAPALTGHHTLAELTASLPADRRTMVERLVGQLAEQRFVVDARHPRPHGLTEAELEAYAEEIAFIGYALDSPEERFERIRHARLALVGAGPLLEALAAACVGSGWRHVTVITPATERARRVADASRRDPAQEIRTLPFSRDLRTIAEHADIVLQVSADLDDLVATARACEAAGIMLGQALAGPAEVWIGPVGRPSETAAESGWHRLAGLPAATPAPPDEDLLTGPVPTVVAAILALACFSRVTGLDTGPERELVRVDLRTLDTLPHRFLPHPRATTTRPQRVALEPVRELTEALAALRPAAPAPAHSGMPLEKAMAAVEADGLLALTAELVDSRLGVLGMLDEQALTQSPVAVCQAVVSDPFGVLPGWAPARQSFGWGPDQRTARLRCLLAALATYGVPALDHPDGEGVVWGVNLPDGRPRSVPATALHLPSPPAQPAAEGRAPVGAGAGLSWVEALAAGLRAHCEDLLRDHLSNASQAATLPTPTDPPHEPEAEALLRQLALAGETPDIHDLTAVLGVPAVALTVPRQEAQVSVAATLPDALRDGLERLLLRRQSRAPGQHVYARPHPLWPPDGDPAQAVRAMAGALRRAGKVPVAVPSHADPEVSRLLPFVVRIVLLDD</sequence>
<dbReference type="Gene3D" id="3.90.930.60">
    <property type="match status" value="1"/>
</dbReference>
<keyword evidence="4" id="KW-1185">Reference proteome</keyword>
<feature type="domain" description="YcaO" evidence="2">
    <location>
        <begin position="449"/>
        <end position="572"/>
    </location>
</feature>
<organism evidence="3 4">
    <name type="scientific">Nonomuraea composti</name>
    <dbReference type="NCBI Taxonomy" id="2720023"/>
    <lineage>
        <taxon>Bacteria</taxon>
        <taxon>Bacillati</taxon>
        <taxon>Actinomycetota</taxon>
        <taxon>Actinomycetes</taxon>
        <taxon>Streptosporangiales</taxon>
        <taxon>Streptosporangiaceae</taxon>
        <taxon>Nonomuraea</taxon>
    </lineage>
</organism>
<evidence type="ECO:0000256" key="1">
    <source>
        <dbReference type="SAM" id="MobiDB-lite"/>
    </source>
</evidence>
<feature type="region of interest" description="Disordered" evidence="1">
    <location>
        <begin position="462"/>
        <end position="483"/>
    </location>
</feature>
<evidence type="ECO:0000313" key="3">
    <source>
        <dbReference type="EMBL" id="NJP88495.1"/>
    </source>
</evidence>
<dbReference type="InterPro" id="IPR035985">
    <property type="entry name" value="Ubiquitin-activating_enz"/>
</dbReference>
<dbReference type="Gene3D" id="3.40.50.720">
    <property type="entry name" value="NAD(P)-binding Rossmann-like Domain"/>
    <property type="match status" value="1"/>
</dbReference>
<accession>A0ABX1AS75</accession>